<evidence type="ECO:0000313" key="1">
    <source>
        <dbReference type="EMBL" id="KAF2856273.1"/>
    </source>
</evidence>
<proteinExistence type="predicted"/>
<reference evidence="1" key="1">
    <citation type="submission" date="2020-01" db="EMBL/GenBank/DDBJ databases">
        <authorList>
            <consortium name="DOE Joint Genome Institute"/>
            <person name="Haridas S."/>
            <person name="Albert R."/>
            <person name="Binder M."/>
            <person name="Bloem J."/>
            <person name="Labutti K."/>
            <person name="Salamov A."/>
            <person name="Andreopoulos B."/>
            <person name="Baker S.E."/>
            <person name="Barry K."/>
            <person name="Bills G."/>
            <person name="Bluhm B.H."/>
            <person name="Cannon C."/>
            <person name="Castanera R."/>
            <person name="Culley D.E."/>
            <person name="Daum C."/>
            <person name="Ezra D."/>
            <person name="Gonzalez J.B."/>
            <person name="Henrissat B."/>
            <person name="Kuo A."/>
            <person name="Liang C."/>
            <person name="Lipzen A."/>
            <person name="Lutzoni F."/>
            <person name="Magnuson J."/>
            <person name="Mondo S."/>
            <person name="Nolan M."/>
            <person name="Ohm R."/>
            <person name="Pangilinan J."/>
            <person name="Park H.-J."/>
            <person name="Ramirez L."/>
            <person name="Alfaro M."/>
            <person name="Sun H."/>
            <person name="Tritt A."/>
            <person name="Yoshinaga Y."/>
            <person name="Zwiers L.-H."/>
            <person name="Turgeon B.G."/>
            <person name="Goodwin S.B."/>
            <person name="Spatafora J.W."/>
            <person name="Crous P.W."/>
            <person name="Grigoriev I.V."/>
        </authorList>
    </citation>
    <scope>NUCLEOTIDE SEQUENCE</scope>
    <source>
        <strain evidence="1">IPT5</strain>
    </source>
</reference>
<protein>
    <recommendedName>
        <fullName evidence="3">F-box domain-containing protein</fullName>
    </recommendedName>
</protein>
<accession>A0A6A7BLL3</accession>
<dbReference type="AlphaFoldDB" id="A0A6A7BLL3"/>
<sequence length="344" mass="37825">MDSPMLDVAATYTADIPPQSYEKHHALVQPPPNLALARFRAQHAAPQPRGQASSLPQSKLEALPVEIVNQILTYLTHPRSHLPGLTEAQSAHDFPAATKYALKGTEDLTQPSAIPNWASDLFSLHQLSHPFNALSLTSRRCNELVESYCSHLVRSCNGTMFNLPFAQFDKHGSVYPDLSSIVYRRLWLQHAPRTCVYCYAVLDCYPFPVVKRIMTACMSCFYRQTLTIEEISTQYHISPTTISSSPSIRGIPGWVLRIDVEALALQLYRTRAFHNAHKEQFGKPCSLCAITRFLPDVAVAKTRGAAGVAAGGLQKGGAGAGGVGTRQIAGMRKRSARRGVRCLV</sequence>
<keyword evidence="2" id="KW-1185">Reference proteome</keyword>
<evidence type="ECO:0000313" key="2">
    <source>
        <dbReference type="Proteomes" id="UP000799423"/>
    </source>
</evidence>
<dbReference type="Proteomes" id="UP000799423">
    <property type="component" value="Unassembled WGS sequence"/>
</dbReference>
<dbReference type="EMBL" id="MU006289">
    <property type="protein sequence ID" value="KAF2856273.1"/>
    <property type="molecule type" value="Genomic_DNA"/>
</dbReference>
<name>A0A6A7BLL3_9PLEO</name>
<dbReference type="OrthoDB" id="3718497at2759"/>
<organism evidence="1 2">
    <name type="scientific">Plenodomus tracheiphilus IPT5</name>
    <dbReference type="NCBI Taxonomy" id="1408161"/>
    <lineage>
        <taxon>Eukaryota</taxon>
        <taxon>Fungi</taxon>
        <taxon>Dikarya</taxon>
        <taxon>Ascomycota</taxon>
        <taxon>Pezizomycotina</taxon>
        <taxon>Dothideomycetes</taxon>
        <taxon>Pleosporomycetidae</taxon>
        <taxon>Pleosporales</taxon>
        <taxon>Pleosporineae</taxon>
        <taxon>Leptosphaeriaceae</taxon>
        <taxon>Plenodomus</taxon>
    </lineage>
</organism>
<evidence type="ECO:0008006" key="3">
    <source>
        <dbReference type="Google" id="ProtNLM"/>
    </source>
</evidence>
<gene>
    <name evidence="1" type="ORF">T440DRAFT_503909</name>
</gene>